<dbReference type="InterPro" id="IPR016130">
    <property type="entry name" value="Tyr_Pase_AS"/>
</dbReference>
<dbReference type="AlphaFoldDB" id="A0AAD5X0G3"/>
<evidence type="ECO:0000313" key="6">
    <source>
        <dbReference type="EMBL" id="KAJ3048528.1"/>
    </source>
</evidence>
<feature type="domain" description="Myotubularin phosphatase" evidence="5">
    <location>
        <begin position="1"/>
        <end position="305"/>
    </location>
</feature>
<dbReference type="PANTHER" id="PTHR10807">
    <property type="entry name" value="MYOTUBULARIN-RELATED"/>
    <property type="match status" value="1"/>
</dbReference>
<evidence type="ECO:0000313" key="7">
    <source>
        <dbReference type="Proteomes" id="UP001212841"/>
    </source>
</evidence>
<reference evidence="6" key="1">
    <citation type="submission" date="2020-05" db="EMBL/GenBank/DDBJ databases">
        <title>Phylogenomic resolution of chytrid fungi.</title>
        <authorList>
            <person name="Stajich J.E."/>
            <person name="Amses K."/>
            <person name="Simmons R."/>
            <person name="Seto K."/>
            <person name="Myers J."/>
            <person name="Bonds A."/>
            <person name="Quandt C.A."/>
            <person name="Barry K."/>
            <person name="Liu P."/>
            <person name="Grigoriev I."/>
            <person name="Longcore J.E."/>
            <person name="James T.Y."/>
        </authorList>
    </citation>
    <scope>NUCLEOTIDE SEQUENCE</scope>
    <source>
        <strain evidence="6">JEL0318</strain>
    </source>
</reference>
<proteinExistence type="predicted"/>
<feature type="active site" description="Phosphocysteine intermediate" evidence="2">
    <location>
        <position position="90"/>
    </location>
</feature>
<dbReference type="GO" id="GO:0004438">
    <property type="term" value="F:phosphatidylinositol-3-phosphate phosphatase activity"/>
    <property type="evidence" value="ECO:0007669"/>
    <property type="project" value="TreeGrafter"/>
</dbReference>
<comment type="subcellular location">
    <subcellularLocation>
        <location evidence="1">Endomembrane system</location>
        <topology evidence="1">Peripheral membrane protein</topology>
    </subcellularLocation>
</comment>
<evidence type="ECO:0000256" key="2">
    <source>
        <dbReference type="PIRSR" id="PIRSR630564-1"/>
    </source>
</evidence>
<feature type="binding site" evidence="3">
    <location>
        <begin position="90"/>
        <end position="96"/>
    </location>
    <ligand>
        <name>substrate</name>
    </ligand>
</feature>
<dbReference type="PROSITE" id="PS00383">
    <property type="entry name" value="TYR_PHOSPHATASE_1"/>
    <property type="match status" value="1"/>
</dbReference>
<evidence type="ECO:0000256" key="3">
    <source>
        <dbReference type="PIRSR" id="PIRSR630564-2"/>
    </source>
</evidence>
<organism evidence="6 7">
    <name type="scientific">Rhizophlyctis rosea</name>
    <dbReference type="NCBI Taxonomy" id="64517"/>
    <lineage>
        <taxon>Eukaryota</taxon>
        <taxon>Fungi</taxon>
        <taxon>Fungi incertae sedis</taxon>
        <taxon>Chytridiomycota</taxon>
        <taxon>Chytridiomycota incertae sedis</taxon>
        <taxon>Chytridiomycetes</taxon>
        <taxon>Rhizophlyctidales</taxon>
        <taxon>Rhizophlyctidaceae</taxon>
        <taxon>Rhizophlyctis</taxon>
    </lineage>
</organism>
<dbReference type="PROSITE" id="PS50056">
    <property type="entry name" value="TYR_PHOSPHATASE_2"/>
    <property type="match status" value="1"/>
</dbReference>
<name>A0AAD5X0G3_9FUNG</name>
<keyword evidence="7" id="KW-1185">Reference proteome</keyword>
<dbReference type="GO" id="GO:0016020">
    <property type="term" value="C:membrane"/>
    <property type="evidence" value="ECO:0007669"/>
    <property type="project" value="TreeGrafter"/>
</dbReference>
<dbReference type="InterPro" id="IPR010569">
    <property type="entry name" value="Myotubularin-like_Pase_dom"/>
</dbReference>
<dbReference type="EMBL" id="JADGJD010000777">
    <property type="protein sequence ID" value="KAJ3048528.1"/>
    <property type="molecule type" value="Genomic_DNA"/>
</dbReference>
<feature type="domain" description="Tyrosine specific protein phosphatases" evidence="4">
    <location>
        <begin position="67"/>
        <end position="103"/>
    </location>
</feature>
<protein>
    <submittedName>
        <fullName evidence="6">Myotubularin- protein 6</fullName>
    </submittedName>
</protein>
<dbReference type="PROSITE" id="PS51339">
    <property type="entry name" value="PPASE_MYOTUBULARIN"/>
    <property type="match status" value="1"/>
</dbReference>
<dbReference type="SUPFAM" id="SSF52799">
    <property type="entry name" value="(Phosphotyrosine protein) phosphatases II"/>
    <property type="match status" value="1"/>
</dbReference>
<evidence type="ECO:0000259" key="4">
    <source>
        <dbReference type="PROSITE" id="PS50056"/>
    </source>
</evidence>
<dbReference type="InterPro" id="IPR030564">
    <property type="entry name" value="Myotubularin"/>
</dbReference>
<gene>
    <name evidence="6" type="primary">MTMR6</name>
    <name evidence="6" type="ORF">HK097_010456</name>
</gene>
<dbReference type="Proteomes" id="UP001212841">
    <property type="component" value="Unassembled WGS sequence"/>
</dbReference>
<accession>A0AAD5X0G3</accession>
<evidence type="ECO:0000256" key="1">
    <source>
        <dbReference type="ARBA" id="ARBA00004184"/>
    </source>
</evidence>
<dbReference type="PANTHER" id="PTHR10807:SF128">
    <property type="entry name" value="PHOSPHATIDYLINOSITOL-3,5-BISPHOSPHATE 3-PHOSPHATASE"/>
    <property type="match status" value="1"/>
</dbReference>
<dbReference type="InterPro" id="IPR029021">
    <property type="entry name" value="Prot-tyrosine_phosphatase-like"/>
</dbReference>
<comment type="caution">
    <text evidence="6">The sequence shown here is derived from an EMBL/GenBank/DDBJ whole genome shotgun (WGS) entry which is preliminary data.</text>
</comment>
<evidence type="ECO:0000259" key="5">
    <source>
        <dbReference type="PROSITE" id="PS51339"/>
    </source>
</evidence>
<dbReference type="GO" id="GO:0005737">
    <property type="term" value="C:cytoplasm"/>
    <property type="evidence" value="ECO:0007669"/>
    <property type="project" value="TreeGrafter"/>
</dbReference>
<dbReference type="GO" id="GO:0012505">
    <property type="term" value="C:endomembrane system"/>
    <property type="evidence" value="ECO:0007669"/>
    <property type="project" value="UniProtKB-SubCell"/>
</dbReference>
<dbReference type="InterPro" id="IPR000387">
    <property type="entry name" value="Tyr_Pase_dom"/>
</dbReference>
<sequence length="434" mass="49213">MGLSNIHVIAASYEALMKVGIYLPVHILRALGLDILLSMPEQAIQTSGDSPSWPSVLQNTNWLAHVAEILKAASDIVAKIVEGDSVLVHCSDGWDRTSQLVSLAQVLLDPYYRTLEGLRVLIEKEWLSFGHPFTARTHPTIPSPASEDASPKTIHKTIHSAASPIFILFLTCLHHIVEQHPTRFEYGDEVLRVLWGAACGYGWTGDFLGNDEYERNATRVRTRTYSIWKWIGRRRHRFVNPSYRRPQIVCSCGKRKVMFLGSGSSFLPLPPPCTPTHCCHKEWSKHSVLEVSYTPRHINLWMDMYFGPWEEETIADLARGMSWEWGVGIGSERDMEVRRKVEAVRRFVWMRRVGMLRVAVRDWRGVSDRRRGVVEEGEDGWVEVKERSRDVVVPVVTVVDEGKGVSVGRRKQGRGVLECSIEEAMSSSLDLVVM</sequence>
<dbReference type="GO" id="GO:0046856">
    <property type="term" value="P:phosphatidylinositol dephosphorylation"/>
    <property type="evidence" value="ECO:0007669"/>
    <property type="project" value="TreeGrafter"/>
</dbReference>
<dbReference type="Pfam" id="PF06602">
    <property type="entry name" value="Myotub-related"/>
    <property type="match status" value="1"/>
</dbReference>